<dbReference type="InterPro" id="IPR051359">
    <property type="entry name" value="CaCA_antiporter"/>
</dbReference>
<keyword evidence="4" id="KW-0106">Calcium</keyword>
<feature type="region of interest" description="Disordered" evidence="8">
    <location>
        <begin position="269"/>
        <end position="298"/>
    </location>
</feature>
<dbReference type="AlphaFoldDB" id="A0A9F5IXU4"/>
<feature type="transmembrane region" description="Helical" evidence="9">
    <location>
        <begin position="396"/>
        <end position="415"/>
    </location>
</feature>
<dbReference type="OMA" id="VKQPIDM"/>
<keyword evidence="3" id="KW-0050">Antiport</keyword>
<sequence>MTRQIFWLGLMQTLWVLSVAFLLVKEANAVGSSNGPWETKFLAPFLVDGLGQPIGIQSSAPHVDCREVGKQNRSNRCSFIRHNPDCKMDSGFLNYLNGVFCVFPAALQPLAMTLYVLWLLYLFVLLGVTAEKFFCPNLSAISTKLQLAHNVAGVTFLAFGNGAPDIFSAVVAFSDPRTAGLAIGSIFGAGIFVTTIVAGGIALVRPFTAASRPFLRDAVFYMIAVFLTFVSLYFEQVTLAEALSFLGLYIFYVLTVVVSTWLHKRQRRERLAPPSHPEPDLSTDSEEEDTASVNGEEEYQPLLPSEETTFQILTQSINPLDYRKWRRKPWYWKLLKACKLPVELVLLLTVPIVDPDREDQNWKRPLNCLHLVTGPLICILTLKSGTYGLYKFQGVFPVWGLVVLVGATLAAVIFCTTKNEEPPRYHLVFAFLGFLVSAMWINAAATEVVNILQTLGVIFRLSNTVLGLTLLAWGNSIGDMFSDLTMARQGYPRMAFSACFGGIIFNMLVGVGLGCLLQMTSSKLVVRLESDGLLVWILAGALGLSLIISFLSVPAQCFHLGHGYGYCLIAYYLVFLTVALLTEFRVIRIPTV</sequence>
<evidence type="ECO:0000256" key="6">
    <source>
        <dbReference type="ARBA" id="ARBA00022989"/>
    </source>
</evidence>
<dbReference type="InterPro" id="IPR004837">
    <property type="entry name" value="NaCa_Exmemb"/>
</dbReference>
<feature type="transmembrane region" description="Helical" evidence="9">
    <location>
        <begin position="151"/>
        <end position="173"/>
    </location>
</feature>
<feature type="transmembrane region" description="Helical" evidence="9">
    <location>
        <begin position="112"/>
        <end position="130"/>
    </location>
</feature>
<evidence type="ECO:0000256" key="5">
    <source>
        <dbReference type="ARBA" id="ARBA00022692"/>
    </source>
</evidence>
<dbReference type="PANTHER" id="PTHR12266:SF0">
    <property type="entry name" value="MITOCHONDRIAL SODIUM_CALCIUM EXCHANGER PROTEIN"/>
    <property type="match status" value="1"/>
</dbReference>
<feature type="chain" id="PRO_5039901997" evidence="10">
    <location>
        <begin position="30"/>
        <end position="592"/>
    </location>
</feature>
<evidence type="ECO:0000256" key="8">
    <source>
        <dbReference type="SAM" id="MobiDB-lite"/>
    </source>
</evidence>
<keyword evidence="10" id="KW-0732">Signal</keyword>
<dbReference type="KEGG" id="pbi:103058790"/>
<dbReference type="InterPro" id="IPR044880">
    <property type="entry name" value="NCX_ion-bd_dom_sf"/>
</dbReference>
<reference evidence="13" key="1">
    <citation type="submission" date="2025-08" db="UniProtKB">
        <authorList>
            <consortium name="RefSeq"/>
        </authorList>
    </citation>
    <scope>IDENTIFICATION</scope>
    <source>
        <tissue evidence="13">Liver</tissue>
    </source>
</reference>
<dbReference type="GO" id="GO:0006874">
    <property type="term" value="P:intracellular calcium ion homeostasis"/>
    <property type="evidence" value="ECO:0007669"/>
    <property type="project" value="TreeGrafter"/>
</dbReference>
<evidence type="ECO:0000256" key="7">
    <source>
        <dbReference type="ARBA" id="ARBA00023136"/>
    </source>
</evidence>
<keyword evidence="4" id="KW-0406">Ion transport</keyword>
<feature type="compositionally biased region" description="Acidic residues" evidence="8">
    <location>
        <begin position="281"/>
        <end position="298"/>
    </location>
</feature>
<proteinExistence type="predicted"/>
<feature type="domain" description="Sodium/calcium exchanger membrane region" evidence="11">
    <location>
        <begin position="116"/>
        <end position="257"/>
    </location>
</feature>
<evidence type="ECO:0000256" key="2">
    <source>
        <dbReference type="ARBA" id="ARBA00022448"/>
    </source>
</evidence>
<evidence type="ECO:0000256" key="1">
    <source>
        <dbReference type="ARBA" id="ARBA00004141"/>
    </source>
</evidence>
<dbReference type="GO" id="GO:0099093">
    <property type="term" value="P:calcium export from the mitochondrion"/>
    <property type="evidence" value="ECO:0007669"/>
    <property type="project" value="TreeGrafter"/>
</dbReference>
<keyword evidence="7 9" id="KW-0472">Membrane</keyword>
<feature type="transmembrane region" description="Helical" evidence="9">
    <location>
        <begin position="494"/>
        <end position="513"/>
    </location>
</feature>
<feature type="transmembrane region" description="Helical" evidence="9">
    <location>
        <begin position="533"/>
        <end position="551"/>
    </location>
</feature>
<keyword evidence="2" id="KW-0813">Transport</keyword>
<feature type="transmembrane region" description="Helical" evidence="9">
    <location>
        <begin position="368"/>
        <end position="390"/>
    </location>
</feature>
<dbReference type="PANTHER" id="PTHR12266">
    <property type="entry name" value="NA+/CA2+ K+ INDEPENDENT EXCHANGER"/>
    <property type="match status" value="1"/>
</dbReference>
<feature type="transmembrane region" description="Helical" evidence="9">
    <location>
        <begin position="427"/>
        <end position="445"/>
    </location>
</feature>
<evidence type="ECO:0000256" key="3">
    <source>
        <dbReference type="ARBA" id="ARBA00022449"/>
    </source>
</evidence>
<dbReference type="FunFam" id="1.20.1420.30:FF:000025">
    <property type="entry name" value="sodium/potassium/calcium exchanger 6, mitochondrial isoform X3"/>
    <property type="match status" value="1"/>
</dbReference>
<feature type="domain" description="Sodium/calcium exchanger membrane region" evidence="11">
    <location>
        <begin position="430"/>
        <end position="580"/>
    </location>
</feature>
<keyword evidence="5 9" id="KW-0812">Transmembrane</keyword>
<gene>
    <name evidence="13" type="primary">SLC8B1</name>
</gene>
<evidence type="ECO:0000313" key="13">
    <source>
        <dbReference type="RefSeq" id="XP_025027987.1"/>
    </source>
</evidence>
<dbReference type="GO" id="GO:0005432">
    <property type="term" value="F:calcium:sodium antiporter activity"/>
    <property type="evidence" value="ECO:0007669"/>
    <property type="project" value="TreeGrafter"/>
</dbReference>
<dbReference type="Gene3D" id="1.20.1420.30">
    <property type="entry name" value="NCX, central ion-binding region"/>
    <property type="match status" value="2"/>
</dbReference>
<feature type="signal peptide" evidence="10">
    <location>
        <begin position="1"/>
        <end position="29"/>
    </location>
</feature>
<evidence type="ECO:0000259" key="11">
    <source>
        <dbReference type="Pfam" id="PF01699"/>
    </source>
</evidence>
<evidence type="ECO:0000256" key="10">
    <source>
        <dbReference type="SAM" id="SignalP"/>
    </source>
</evidence>
<comment type="subcellular location">
    <subcellularLocation>
        <location evidence="1">Membrane</location>
        <topology evidence="1">Multi-pass membrane protein</topology>
    </subcellularLocation>
</comment>
<feature type="transmembrane region" description="Helical" evidence="9">
    <location>
        <begin position="451"/>
        <end position="473"/>
    </location>
</feature>
<dbReference type="CTD" id="80024"/>
<keyword evidence="4" id="KW-0109">Calcium transport</keyword>
<accession>A0A9F5IXU4</accession>
<evidence type="ECO:0000313" key="12">
    <source>
        <dbReference type="Proteomes" id="UP000695026"/>
    </source>
</evidence>
<dbReference type="RefSeq" id="XP_025027987.1">
    <property type="nucleotide sequence ID" value="XM_025172219.1"/>
</dbReference>
<dbReference type="OrthoDB" id="407410at2759"/>
<feature type="transmembrane region" description="Helical" evidence="9">
    <location>
        <begin position="179"/>
        <end position="202"/>
    </location>
</feature>
<dbReference type="GeneID" id="103058790"/>
<keyword evidence="12" id="KW-1185">Reference proteome</keyword>
<protein>
    <submittedName>
        <fullName evidence="13">Mitochondrial sodium/calcium exchanger protein</fullName>
    </submittedName>
</protein>
<feature type="transmembrane region" description="Helical" evidence="9">
    <location>
        <begin position="214"/>
        <end position="234"/>
    </location>
</feature>
<dbReference type="Proteomes" id="UP000695026">
    <property type="component" value="Unplaced"/>
</dbReference>
<evidence type="ECO:0000256" key="9">
    <source>
        <dbReference type="SAM" id="Phobius"/>
    </source>
</evidence>
<organism evidence="12 13">
    <name type="scientific">Python bivittatus</name>
    <name type="common">Burmese python</name>
    <name type="synonym">Python molurus bivittatus</name>
    <dbReference type="NCBI Taxonomy" id="176946"/>
    <lineage>
        <taxon>Eukaryota</taxon>
        <taxon>Metazoa</taxon>
        <taxon>Chordata</taxon>
        <taxon>Craniata</taxon>
        <taxon>Vertebrata</taxon>
        <taxon>Euteleostomi</taxon>
        <taxon>Lepidosauria</taxon>
        <taxon>Squamata</taxon>
        <taxon>Bifurcata</taxon>
        <taxon>Unidentata</taxon>
        <taxon>Episquamata</taxon>
        <taxon>Toxicofera</taxon>
        <taxon>Serpentes</taxon>
        <taxon>Henophidia</taxon>
        <taxon>Pythonidae</taxon>
        <taxon>Python</taxon>
    </lineage>
</organism>
<feature type="transmembrane region" description="Helical" evidence="9">
    <location>
        <begin position="240"/>
        <end position="262"/>
    </location>
</feature>
<name>A0A9F5IXU4_PYTBI</name>
<keyword evidence="6 9" id="KW-1133">Transmembrane helix</keyword>
<evidence type="ECO:0000256" key="4">
    <source>
        <dbReference type="ARBA" id="ARBA00022568"/>
    </source>
</evidence>
<dbReference type="Pfam" id="PF01699">
    <property type="entry name" value="Na_Ca_ex"/>
    <property type="match status" value="2"/>
</dbReference>
<dbReference type="GO" id="GO:0016020">
    <property type="term" value="C:membrane"/>
    <property type="evidence" value="ECO:0007669"/>
    <property type="project" value="UniProtKB-SubCell"/>
</dbReference>
<feature type="transmembrane region" description="Helical" evidence="9">
    <location>
        <begin position="563"/>
        <end position="582"/>
    </location>
</feature>